<dbReference type="SUPFAM" id="SSF51556">
    <property type="entry name" value="Metallo-dependent hydrolases"/>
    <property type="match status" value="1"/>
</dbReference>
<dbReference type="PANTHER" id="PTHR43794">
    <property type="entry name" value="AMINOHYDROLASE SSNA-RELATED"/>
    <property type="match status" value="1"/>
</dbReference>
<gene>
    <name evidence="3" type="ORF">GCM10007874_37500</name>
</gene>
<dbReference type="Gene3D" id="3.20.20.140">
    <property type="entry name" value="Metal-dependent hydrolases"/>
    <property type="match status" value="1"/>
</dbReference>
<dbReference type="NCBIfam" id="NF006056">
    <property type="entry name" value="PRK08204.1"/>
    <property type="match status" value="1"/>
</dbReference>
<dbReference type="EMBL" id="BSPC01000034">
    <property type="protein sequence ID" value="GLS20733.1"/>
    <property type="molecule type" value="Genomic_DNA"/>
</dbReference>
<dbReference type="Pfam" id="PF01979">
    <property type="entry name" value="Amidohydro_1"/>
    <property type="match status" value="1"/>
</dbReference>
<feature type="domain" description="Amidohydrolase-related" evidence="2">
    <location>
        <begin position="54"/>
        <end position="418"/>
    </location>
</feature>
<dbReference type="InterPro" id="IPR011059">
    <property type="entry name" value="Metal-dep_hydrolase_composite"/>
</dbReference>
<reference evidence="4" key="1">
    <citation type="journal article" date="2019" name="Int. J. Syst. Evol. Microbiol.">
        <title>The Global Catalogue of Microorganisms (GCM) 10K type strain sequencing project: providing services to taxonomists for standard genome sequencing and annotation.</title>
        <authorList>
            <consortium name="The Broad Institute Genomics Platform"/>
            <consortium name="The Broad Institute Genome Sequencing Center for Infectious Disease"/>
            <person name="Wu L."/>
            <person name="Ma J."/>
        </authorList>
    </citation>
    <scope>NUCLEOTIDE SEQUENCE [LARGE SCALE GENOMIC DNA]</scope>
    <source>
        <strain evidence="4">NBRC 101365</strain>
    </source>
</reference>
<proteinExistence type="inferred from homology"/>
<comment type="caution">
    <text evidence="3">The sequence shown here is derived from an EMBL/GenBank/DDBJ whole genome shotgun (WGS) entry which is preliminary data.</text>
</comment>
<evidence type="ECO:0000313" key="3">
    <source>
        <dbReference type="EMBL" id="GLS20733.1"/>
    </source>
</evidence>
<dbReference type="PANTHER" id="PTHR43794:SF5">
    <property type="entry name" value="CHLOROHYDROLASE FAMILY PROTEIN"/>
    <property type="match status" value="1"/>
</dbReference>
<organism evidence="3 4">
    <name type="scientific">Labrys miyagiensis</name>
    <dbReference type="NCBI Taxonomy" id="346912"/>
    <lineage>
        <taxon>Bacteria</taxon>
        <taxon>Pseudomonadati</taxon>
        <taxon>Pseudomonadota</taxon>
        <taxon>Alphaproteobacteria</taxon>
        <taxon>Hyphomicrobiales</taxon>
        <taxon>Xanthobacteraceae</taxon>
        <taxon>Labrys</taxon>
    </lineage>
</organism>
<dbReference type="InterPro" id="IPR050287">
    <property type="entry name" value="MTA/SAH_deaminase"/>
</dbReference>
<dbReference type="Proteomes" id="UP001156882">
    <property type="component" value="Unassembled WGS sequence"/>
</dbReference>
<keyword evidence="4" id="KW-1185">Reference proteome</keyword>
<evidence type="ECO:0000313" key="4">
    <source>
        <dbReference type="Proteomes" id="UP001156882"/>
    </source>
</evidence>
<protein>
    <submittedName>
        <fullName evidence="3">Cytosine deaminase</fullName>
    </submittedName>
</protein>
<sequence length="457" mass="49855">MKQTTIKCGWLVSMDDRIGDLKDAEILIRDSQIVAVGHDLGATSDEVIDAGDMIVMPGLVNAHIHLWQCGLRGIGSEWAVGEYFVHIHGNLATHYGPEDNYLGNLIGSLTQIDGGVTTALDWCHNLKSLEQAERSIDALEETGLRTVFAHGTTKPPTPPDGLPYSQIPHPRERVEALRKGRLASDRGRVTLAMAILGPHYSTWDVVVQDLALARELNLLSTSHATRRKQDCVTPNGYLRLAQEGLIGPEHNIVHANFFEDDELKAVVEASASVTPTVLVELHSDSADPLVPRLRALGALPSIGNDVEPIVSGDMFREMQAALLHARQVANRDNRRGGGAPFRISPVRSREALQWATIGGARALRLENRVGSLTPGKKADIIMLRSTDLNLFPVHNPLYSIVEQANAGNVDTVMIDGVIRKRAGRLTFPVDVLRQRQSELAASAERIMRAGDFTVLAA</sequence>
<dbReference type="Gene3D" id="2.30.40.10">
    <property type="entry name" value="Urease, subunit C, domain 1"/>
    <property type="match status" value="1"/>
</dbReference>
<dbReference type="InterPro" id="IPR032466">
    <property type="entry name" value="Metal_Hydrolase"/>
</dbReference>
<dbReference type="RefSeq" id="WP_284313816.1">
    <property type="nucleotide sequence ID" value="NZ_BSPC01000034.1"/>
</dbReference>
<comment type="similarity">
    <text evidence="1">Belongs to the metallo-dependent hydrolases superfamily. ATZ/TRZ family.</text>
</comment>
<name>A0ABQ6CK69_9HYPH</name>
<dbReference type="InterPro" id="IPR006680">
    <property type="entry name" value="Amidohydro-rel"/>
</dbReference>
<accession>A0ABQ6CK69</accession>
<dbReference type="SUPFAM" id="SSF51338">
    <property type="entry name" value="Composite domain of metallo-dependent hydrolases"/>
    <property type="match status" value="1"/>
</dbReference>
<evidence type="ECO:0000259" key="2">
    <source>
        <dbReference type="Pfam" id="PF01979"/>
    </source>
</evidence>
<evidence type="ECO:0000256" key="1">
    <source>
        <dbReference type="ARBA" id="ARBA00006745"/>
    </source>
</evidence>